<dbReference type="AlphaFoldDB" id="A0A561BAS7"/>
<feature type="transmembrane region" description="Helical" evidence="4">
    <location>
        <begin position="157"/>
        <end position="178"/>
    </location>
</feature>
<dbReference type="OrthoDB" id="8526297at2"/>
<evidence type="ECO:0000256" key="3">
    <source>
        <dbReference type="ARBA" id="ARBA00023136"/>
    </source>
</evidence>
<proteinExistence type="predicted"/>
<reference evidence="6 7" key="1">
    <citation type="submission" date="2019-06" db="EMBL/GenBank/DDBJ databases">
        <title>Sorghum-associated microbial communities from plants grown in Nebraska, USA.</title>
        <authorList>
            <person name="Schachtman D."/>
        </authorList>
    </citation>
    <scope>NUCLEOTIDE SEQUENCE [LARGE SCALE GENOMIC DNA]</scope>
    <source>
        <strain evidence="6 7">T529</strain>
    </source>
</reference>
<dbReference type="SUPFAM" id="SSF103473">
    <property type="entry name" value="MFS general substrate transporter"/>
    <property type="match status" value="1"/>
</dbReference>
<feature type="transmembrane region" description="Helical" evidence="4">
    <location>
        <begin position="95"/>
        <end position="120"/>
    </location>
</feature>
<evidence type="ECO:0000259" key="5">
    <source>
        <dbReference type="PROSITE" id="PS50850"/>
    </source>
</evidence>
<dbReference type="InterPro" id="IPR011701">
    <property type="entry name" value="MFS"/>
</dbReference>
<feature type="transmembrane region" description="Helical" evidence="4">
    <location>
        <begin position="38"/>
        <end position="56"/>
    </location>
</feature>
<evidence type="ECO:0000313" key="6">
    <source>
        <dbReference type="EMBL" id="TWD76011.1"/>
    </source>
</evidence>
<evidence type="ECO:0000256" key="2">
    <source>
        <dbReference type="ARBA" id="ARBA00022989"/>
    </source>
</evidence>
<keyword evidence="2 4" id="KW-1133">Transmembrane helix</keyword>
<feature type="transmembrane region" description="Helical" evidence="4">
    <location>
        <begin position="276"/>
        <end position="296"/>
    </location>
</feature>
<protein>
    <submittedName>
        <fullName evidence="6">Putative MFS family arabinose efflux permease</fullName>
    </submittedName>
</protein>
<dbReference type="EMBL" id="VIVL01000014">
    <property type="protein sequence ID" value="TWD76011.1"/>
    <property type="molecule type" value="Genomic_DNA"/>
</dbReference>
<feature type="transmembrane region" description="Helical" evidence="4">
    <location>
        <begin position="383"/>
        <end position="404"/>
    </location>
</feature>
<feature type="domain" description="Major facilitator superfamily (MFS) profile" evidence="5">
    <location>
        <begin position="236"/>
        <end position="420"/>
    </location>
</feature>
<evidence type="ECO:0000313" key="7">
    <source>
        <dbReference type="Proteomes" id="UP000319722"/>
    </source>
</evidence>
<name>A0A561BAS7_9BURK</name>
<dbReference type="Proteomes" id="UP000319722">
    <property type="component" value="Unassembled WGS sequence"/>
</dbReference>
<dbReference type="PANTHER" id="PTHR23520:SF5">
    <property type="entry name" value="TRANSPORTER, PUTATIVE (AFU_ORTHOLOGUE AFUA_3G04000)-RELATED"/>
    <property type="match status" value="1"/>
</dbReference>
<dbReference type="InterPro" id="IPR036259">
    <property type="entry name" value="MFS_trans_sf"/>
</dbReference>
<sequence>MSAAPSPSPRTGLARLLPAGVSADALPLLAARGLRAFGDGYMAVLLPAYLLSIGLGTLEVGIVSTATMLGSALATLAVGAWGYRFAGGRLLRGAALLMAATGLGFAGLSSFWPLLVVALVGTLNPSSGDVSVFLPLEHARLAAAAQGHARTALFARYSLLGALCAAMGALAAAVPDWLVRHSHFARPDALRGMFAVYAAIGLAVFWLYRKLPDHAGVHEAGSAPVAPAPLGPSRRVVVRLAALFSVDAFAGGLMVNALMSLWLLERFGFSLTQAGVFFFWTGLLGAASQLAAPVVARRIGLLNTMVFTHLPANVCLVLAALAPSLPIALGLLMVRSALSSMDVPTRTAYVMAVVTPPERSAAASFTAVPRSLAAAISPTLSGALFAAGWISLPLVACGLLKICYDLALWRAMRRDRLDAE</sequence>
<evidence type="ECO:0000256" key="1">
    <source>
        <dbReference type="ARBA" id="ARBA00022692"/>
    </source>
</evidence>
<dbReference type="Pfam" id="PF07690">
    <property type="entry name" value="MFS_1"/>
    <property type="match status" value="1"/>
</dbReference>
<keyword evidence="3 4" id="KW-0472">Membrane</keyword>
<gene>
    <name evidence="6" type="ORF">FB547_11482</name>
</gene>
<feature type="transmembrane region" description="Helical" evidence="4">
    <location>
        <begin position="240"/>
        <end position="264"/>
    </location>
</feature>
<dbReference type="GO" id="GO:0022857">
    <property type="term" value="F:transmembrane transporter activity"/>
    <property type="evidence" value="ECO:0007669"/>
    <property type="project" value="InterPro"/>
</dbReference>
<evidence type="ECO:0000256" key="4">
    <source>
        <dbReference type="SAM" id="Phobius"/>
    </source>
</evidence>
<dbReference type="PANTHER" id="PTHR23520">
    <property type="entry name" value="TRANSPORTER, PUTATIVE (AFU_ORTHOLOGUE AFUA_3G04000)-RELATED"/>
    <property type="match status" value="1"/>
</dbReference>
<accession>A0A561BAS7</accession>
<organism evidence="6 7">
    <name type="scientific">Variovorax beijingensis</name>
    <dbReference type="NCBI Taxonomy" id="2496117"/>
    <lineage>
        <taxon>Bacteria</taxon>
        <taxon>Pseudomonadati</taxon>
        <taxon>Pseudomonadota</taxon>
        <taxon>Betaproteobacteria</taxon>
        <taxon>Burkholderiales</taxon>
        <taxon>Comamonadaceae</taxon>
        <taxon>Variovorax</taxon>
    </lineage>
</organism>
<dbReference type="PROSITE" id="PS50850">
    <property type="entry name" value="MFS"/>
    <property type="match status" value="1"/>
</dbReference>
<feature type="transmembrane region" description="Helical" evidence="4">
    <location>
        <begin position="62"/>
        <end position="83"/>
    </location>
</feature>
<dbReference type="RefSeq" id="WP_145747068.1">
    <property type="nucleotide sequence ID" value="NZ_VIVL01000014.1"/>
</dbReference>
<comment type="caution">
    <text evidence="6">The sequence shown here is derived from an EMBL/GenBank/DDBJ whole genome shotgun (WGS) entry which is preliminary data.</text>
</comment>
<dbReference type="InterPro" id="IPR020846">
    <property type="entry name" value="MFS_dom"/>
</dbReference>
<feature type="transmembrane region" description="Helical" evidence="4">
    <location>
        <begin position="316"/>
        <end position="338"/>
    </location>
</feature>
<dbReference type="Gene3D" id="1.20.1250.20">
    <property type="entry name" value="MFS general substrate transporter like domains"/>
    <property type="match status" value="1"/>
</dbReference>
<keyword evidence="1 4" id="KW-0812">Transmembrane</keyword>
<feature type="transmembrane region" description="Helical" evidence="4">
    <location>
        <begin position="190"/>
        <end position="208"/>
    </location>
</feature>